<evidence type="ECO:0000256" key="4">
    <source>
        <dbReference type="ARBA" id="ARBA00022670"/>
    </source>
</evidence>
<dbReference type="GO" id="GO:0006508">
    <property type="term" value="P:proteolysis"/>
    <property type="evidence" value="ECO:0007669"/>
    <property type="project" value="UniProtKB-KW"/>
</dbReference>
<keyword evidence="13" id="KW-0812">Transmembrane</keyword>
<dbReference type="InterPro" id="IPR001254">
    <property type="entry name" value="Trypsin_dom"/>
</dbReference>
<dbReference type="EC" id="3.4.21.-" evidence="12"/>
<evidence type="ECO:0000256" key="9">
    <source>
        <dbReference type="ARBA" id="ARBA00023157"/>
    </source>
</evidence>
<comment type="similarity">
    <text evidence="11 12">Belongs to the peptidase S1 family. CLIP subfamily.</text>
</comment>
<dbReference type="PROSITE" id="PS50240">
    <property type="entry name" value="TRYPSIN_DOM"/>
    <property type="match status" value="1"/>
</dbReference>
<keyword evidence="3" id="KW-0399">Innate immunity</keyword>
<evidence type="ECO:0000313" key="16">
    <source>
        <dbReference type="EnsemblMetazoa" id="ACOM035752-PA.1"/>
    </source>
</evidence>
<dbReference type="Pfam" id="PF00089">
    <property type="entry name" value="Trypsin"/>
    <property type="match status" value="1"/>
</dbReference>
<proteinExistence type="inferred from homology"/>
<keyword evidence="10" id="KW-0325">Glycoprotein</keyword>
<evidence type="ECO:0000259" key="14">
    <source>
        <dbReference type="PROSITE" id="PS50240"/>
    </source>
</evidence>
<comment type="subcellular location">
    <subcellularLocation>
        <location evidence="1 12">Secreted</location>
    </subcellularLocation>
</comment>
<keyword evidence="9" id="KW-1015">Disulfide bond</keyword>
<evidence type="ECO:0000256" key="6">
    <source>
        <dbReference type="ARBA" id="ARBA00022801"/>
    </source>
</evidence>
<keyword evidence="8" id="KW-0391">Immunity</keyword>
<dbReference type="FunFam" id="2.40.10.10:FF:000028">
    <property type="entry name" value="Serine protease easter"/>
    <property type="match status" value="1"/>
</dbReference>
<keyword evidence="5" id="KW-0732">Signal</keyword>
<dbReference type="Gene3D" id="3.30.1640.30">
    <property type="match status" value="1"/>
</dbReference>
<evidence type="ECO:0000256" key="2">
    <source>
        <dbReference type="ARBA" id="ARBA00022525"/>
    </source>
</evidence>
<name>A0A8W7PR37_ANOCL</name>
<dbReference type="Proteomes" id="UP000075882">
    <property type="component" value="Unassembled WGS sequence"/>
</dbReference>
<keyword evidence="6 12" id="KW-0378">Hydrolase</keyword>
<dbReference type="PROSITE" id="PS51888">
    <property type="entry name" value="CLIP"/>
    <property type="match status" value="1"/>
</dbReference>
<keyword evidence="13" id="KW-0472">Membrane</keyword>
<dbReference type="SUPFAM" id="SSF50494">
    <property type="entry name" value="Trypsin-like serine proteases"/>
    <property type="match status" value="1"/>
</dbReference>
<evidence type="ECO:0000256" key="1">
    <source>
        <dbReference type="ARBA" id="ARBA00004613"/>
    </source>
</evidence>
<dbReference type="InterPro" id="IPR043504">
    <property type="entry name" value="Peptidase_S1_PA_chymotrypsin"/>
</dbReference>
<feature type="transmembrane region" description="Helical" evidence="13">
    <location>
        <begin position="20"/>
        <end position="37"/>
    </location>
</feature>
<evidence type="ECO:0000256" key="10">
    <source>
        <dbReference type="ARBA" id="ARBA00023180"/>
    </source>
</evidence>
<evidence type="ECO:0000256" key="12">
    <source>
        <dbReference type="RuleBase" id="RU366078"/>
    </source>
</evidence>
<evidence type="ECO:0000259" key="15">
    <source>
        <dbReference type="PROSITE" id="PS51888"/>
    </source>
</evidence>
<feature type="domain" description="Clip" evidence="15">
    <location>
        <begin position="45"/>
        <end position="99"/>
    </location>
</feature>
<evidence type="ECO:0000256" key="11">
    <source>
        <dbReference type="ARBA" id="ARBA00024195"/>
    </source>
</evidence>
<keyword evidence="13" id="KW-1133">Transmembrane helix</keyword>
<keyword evidence="2 12" id="KW-0964">Secreted</keyword>
<comment type="domain">
    <text evidence="12">The clip domain consists of 35-55 residues which are 'knitted' together usually by 3 conserved disulfide bonds forming a clip-like compact structure.</text>
</comment>
<keyword evidence="7 12" id="KW-0720">Serine protease</keyword>
<dbReference type="PRINTS" id="PR00722">
    <property type="entry name" value="CHYMOTRYPSIN"/>
</dbReference>
<dbReference type="GO" id="GO:0045087">
    <property type="term" value="P:innate immune response"/>
    <property type="evidence" value="ECO:0007669"/>
    <property type="project" value="UniProtKB-KW"/>
</dbReference>
<evidence type="ECO:0000256" key="5">
    <source>
        <dbReference type="ARBA" id="ARBA00022729"/>
    </source>
</evidence>
<organism evidence="16">
    <name type="scientific">Anopheles coluzzii</name>
    <name type="common">African malaria mosquito</name>
    <dbReference type="NCBI Taxonomy" id="1518534"/>
    <lineage>
        <taxon>Eukaryota</taxon>
        <taxon>Metazoa</taxon>
        <taxon>Ecdysozoa</taxon>
        <taxon>Arthropoda</taxon>
        <taxon>Hexapoda</taxon>
        <taxon>Insecta</taxon>
        <taxon>Pterygota</taxon>
        <taxon>Neoptera</taxon>
        <taxon>Endopterygota</taxon>
        <taxon>Diptera</taxon>
        <taxon>Nematocera</taxon>
        <taxon>Culicoidea</taxon>
        <taxon>Culicidae</taxon>
        <taxon>Anophelinae</taxon>
        <taxon>Anopheles</taxon>
    </lineage>
</organism>
<dbReference type="InterPro" id="IPR051487">
    <property type="entry name" value="Ser/Thr_Proteases_Immune/Dev"/>
</dbReference>
<dbReference type="InterPro" id="IPR009003">
    <property type="entry name" value="Peptidase_S1_PA"/>
</dbReference>
<evidence type="ECO:0000256" key="7">
    <source>
        <dbReference type="ARBA" id="ARBA00022825"/>
    </source>
</evidence>
<dbReference type="Pfam" id="PF12032">
    <property type="entry name" value="CLIP"/>
    <property type="match status" value="1"/>
</dbReference>
<dbReference type="Gene3D" id="2.40.10.10">
    <property type="entry name" value="Trypsin-like serine proteases"/>
    <property type="match status" value="2"/>
</dbReference>
<dbReference type="InterPro" id="IPR022700">
    <property type="entry name" value="CLIP"/>
</dbReference>
<reference evidence="16" key="1">
    <citation type="submission" date="2022-08" db="UniProtKB">
        <authorList>
            <consortium name="EnsemblMetazoa"/>
        </authorList>
    </citation>
    <scope>IDENTIFICATION</scope>
</reference>
<dbReference type="AlphaFoldDB" id="A0A8W7PR37"/>
<evidence type="ECO:0000256" key="13">
    <source>
        <dbReference type="SAM" id="Phobius"/>
    </source>
</evidence>
<accession>A0A8W7PR37</accession>
<dbReference type="VEuPathDB" id="VectorBase:ACON2_040945"/>
<dbReference type="SMART" id="SM00020">
    <property type="entry name" value="Tryp_SPc"/>
    <property type="match status" value="1"/>
</dbReference>
<dbReference type="InterPro" id="IPR038565">
    <property type="entry name" value="CLIP_sf"/>
</dbReference>
<evidence type="ECO:0000256" key="8">
    <source>
        <dbReference type="ARBA" id="ARBA00022859"/>
    </source>
</evidence>
<evidence type="ECO:0000256" key="3">
    <source>
        <dbReference type="ARBA" id="ARBA00022588"/>
    </source>
</evidence>
<dbReference type="GO" id="GO:0004252">
    <property type="term" value="F:serine-type endopeptidase activity"/>
    <property type="evidence" value="ECO:0007669"/>
    <property type="project" value="UniProtKB-UniRule"/>
</dbReference>
<dbReference type="CDD" id="cd00190">
    <property type="entry name" value="Tryp_SPc"/>
    <property type="match status" value="1"/>
</dbReference>
<dbReference type="GO" id="GO:0005576">
    <property type="term" value="C:extracellular region"/>
    <property type="evidence" value="ECO:0007669"/>
    <property type="project" value="UniProtKB-SubCell"/>
</dbReference>
<sequence>LVFVAHCRRMVNCLLEVTRYQWLGAIMLVLLVVPGYGGRHSFRQLCITEEQQRGRCVPVKQCDSVMTTLRKDTLTPEDIQYLYGTECGRTAEGKALVCCPQSSLVPVGGPIESGINTTIRVNAEEKQPTGPTLEVAPNACGLQSAVKLTNLSIGHHPWTVLLHYGGQAHSTQFNCSGTLIAPSYVLTSASCVDDEAAWNNLTARLGEWDLESTVDCILDPDSDDLVCADPSYDVPVGQVILHEAYTGRRNDIALLKLAQPAQLNDWVSPICLPESPVLNETAKYGAAGWNQNTCADPSSRYKQLSSYDALNQKACERYVPSVAGTSYGFVCVAVGEEQPLGDAGGGLTAVRTIDTAGRSVHELVGVLSSLSSCANFQGVSVYTRVAQYVDWIQSKLVVPSDGA</sequence>
<dbReference type="PANTHER" id="PTHR24256">
    <property type="entry name" value="TRYPTASE-RELATED"/>
    <property type="match status" value="1"/>
</dbReference>
<feature type="domain" description="Peptidase S1" evidence="14">
    <location>
        <begin position="106"/>
        <end position="397"/>
    </location>
</feature>
<protein>
    <recommendedName>
        <fullName evidence="12">CLIP domain-containing serine protease</fullName>
        <ecNumber evidence="12">3.4.21.-</ecNumber>
    </recommendedName>
</protein>
<dbReference type="EnsemblMetazoa" id="ACOM035752-RA">
    <property type="protein sequence ID" value="ACOM035752-PA.1"/>
    <property type="gene ID" value="ACOM035752"/>
</dbReference>
<dbReference type="SMART" id="SM00680">
    <property type="entry name" value="CLIP"/>
    <property type="match status" value="1"/>
</dbReference>
<dbReference type="InterPro" id="IPR001314">
    <property type="entry name" value="Peptidase_S1A"/>
</dbReference>
<keyword evidence="4 12" id="KW-0645">Protease</keyword>